<feature type="repeat" description="RCC1" evidence="3">
    <location>
        <begin position="423"/>
        <end position="486"/>
    </location>
</feature>
<feature type="domain" description="RCC1-like" evidence="5">
    <location>
        <begin position="123"/>
        <end position="536"/>
    </location>
</feature>
<dbReference type="PROSITE" id="PS00625">
    <property type="entry name" value="RCC1_1"/>
    <property type="match status" value="1"/>
</dbReference>
<dbReference type="GO" id="GO:0000785">
    <property type="term" value="C:chromatin"/>
    <property type="evidence" value="ECO:0007669"/>
    <property type="project" value="EnsemblFungi"/>
</dbReference>
<dbReference type="OrthoDB" id="61110at2759"/>
<feature type="repeat" description="RCC1" evidence="3">
    <location>
        <begin position="487"/>
        <end position="540"/>
    </location>
</feature>
<feature type="repeat" description="RCC1" evidence="3">
    <location>
        <begin position="179"/>
        <end position="258"/>
    </location>
</feature>
<dbReference type="Pfam" id="PF25390">
    <property type="entry name" value="WD40_RLD"/>
    <property type="match status" value="1"/>
</dbReference>
<dbReference type="Gene3D" id="2.130.10.30">
    <property type="entry name" value="Regulator of chromosome condensation 1/beta-lactamase-inhibitor protein II"/>
    <property type="match status" value="1"/>
</dbReference>
<name>A0A0G2E4B4_PHACM</name>
<feature type="region of interest" description="Disordered" evidence="4">
    <location>
        <begin position="200"/>
        <end position="235"/>
    </location>
</feature>
<dbReference type="Proteomes" id="UP000053317">
    <property type="component" value="Unassembled WGS sequence"/>
</dbReference>
<evidence type="ECO:0000256" key="4">
    <source>
        <dbReference type="SAM" id="MobiDB-lite"/>
    </source>
</evidence>
<feature type="compositionally biased region" description="Acidic residues" evidence="4">
    <location>
        <begin position="206"/>
        <end position="218"/>
    </location>
</feature>
<evidence type="ECO:0000256" key="1">
    <source>
        <dbReference type="ARBA" id="ARBA00022658"/>
    </source>
</evidence>
<feature type="repeat" description="RCC1" evidence="3">
    <location>
        <begin position="122"/>
        <end position="178"/>
    </location>
</feature>
<dbReference type="AlphaFoldDB" id="A0A0G2E4B4"/>
<evidence type="ECO:0000256" key="3">
    <source>
        <dbReference type="PROSITE-ProRule" id="PRU00235"/>
    </source>
</evidence>
<dbReference type="GO" id="GO:0005737">
    <property type="term" value="C:cytoplasm"/>
    <property type="evidence" value="ECO:0007669"/>
    <property type="project" value="EnsemblFungi"/>
</dbReference>
<comment type="caution">
    <text evidence="6">The sequence shown here is derived from an EMBL/GenBank/DDBJ whole genome shotgun (WGS) entry which is preliminary data.</text>
</comment>
<dbReference type="InterPro" id="IPR051553">
    <property type="entry name" value="Ran_GTPase-activating"/>
</dbReference>
<organism evidence="6 7">
    <name type="scientific">Phaeomoniella chlamydospora</name>
    <name type="common">Phaeoacremonium chlamydosporum</name>
    <dbReference type="NCBI Taxonomy" id="158046"/>
    <lineage>
        <taxon>Eukaryota</taxon>
        <taxon>Fungi</taxon>
        <taxon>Dikarya</taxon>
        <taxon>Ascomycota</taxon>
        <taxon>Pezizomycotina</taxon>
        <taxon>Eurotiomycetes</taxon>
        <taxon>Chaetothyriomycetidae</taxon>
        <taxon>Phaeomoniellales</taxon>
        <taxon>Phaeomoniellaceae</taxon>
        <taxon>Phaeomoniella</taxon>
    </lineage>
</organism>
<dbReference type="InterPro" id="IPR058923">
    <property type="entry name" value="RCC1-like_dom"/>
</dbReference>
<dbReference type="GO" id="GO:0007096">
    <property type="term" value="P:regulation of exit from mitosis"/>
    <property type="evidence" value="ECO:0007669"/>
    <property type="project" value="EnsemblFungi"/>
</dbReference>
<protein>
    <submittedName>
        <fullName evidence="6">Putative ran exchange factor prp20 pim1</fullName>
    </submittedName>
</protein>
<reference evidence="6 7" key="2">
    <citation type="submission" date="2015-05" db="EMBL/GenBank/DDBJ databases">
        <authorList>
            <person name="Morales-Cruz A."/>
            <person name="Amrine K.C."/>
            <person name="Cantu D."/>
        </authorList>
    </citation>
    <scope>NUCLEOTIDE SEQUENCE [LARGE SCALE GENOMIC DNA]</scope>
    <source>
        <strain evidence="6">UCRPC4</strain>
    </source>
</reference>
<dbReference type="EMBL" id="LCWF01000140">
    <property type="protein sequence ID" value="KKY17574.1"/>
    <property type="molecule type" value="Genomic_DNA"/>
</dbReference>
<evidence type="ECO:0000256" key="2">
    <source>
        <dbReference type="ARBA" id="ARBA00022737"/>
    </source>
</evidence>
<keyword evidence="2" id="KW-0677">Repeat</keyword>
<reference evidence="6 7" key="1">
    <citation type="submission" date="2015-05" db="EMBL/GenBank/DDBJ databases">
        <title>Distinctive expansion of gene families associated with plant cell wall degradation and secondary metabolism in the genomes of grapevine trunk pathogens.</title>
        <authorList>
            <person name="Lawrence D.P."/>
            <person name="Travadon R."/>
            <person name="Rolshausen P.E."/>
            <person name="Baumgartner K."/>
        </authorList>
    </citation>
    <scope>NUCLEOTIDE SEQUENCE [LARGE SCALE GENOMIC DNA]</scope>
    <source>
        <strain evidence="6">UCRPC4</strain>
    </source>
</reference>
<dbReference type="GO" id="GO:0005085">
    <property type="term" value="F:guanyl-nucleotide exchange factor activity"/>
    <property type="evidence" value="ECO:0007669"/>
    <property type="project" value="EnsemblFungi"/>
</dbReference>
<proteinExistence type="predicted"/>
<dbReference type="PANTHER" id="PTHR45982">
    <property type="entry name" value="REGULATOR OF CHROMOSOME CONDENSATION"/>
    <property type="match status" value="1"/>
</dbReference>
<feature type="repeat" description="RCC1" evidence="3">
    <location>
        <begin position="259"/>
        <end position="311"/>
    </location>
</feature>
<gene>
    <name evidence="6" type="ORF">UCRPC4_g05475</name>
</gene>
<dbReference type="PANTHER" id="PTHR45982:SF1">
    <property type="entry name" value="REGULATOR OF CHROMOSOME CONDENSATION"/>
    <property type="match status" value="1"/>
</dbReference>
<dbReference type="GO" id="GO:0101024">
    <property type="term" value="P:mitotic nuclear membrane organization"/>
    <property type="evidence" value="ECO:0007669"/>
    <property type="project" value="EnsemblFungi"/>
</dbReference>
<feature type="repeat" description="RCC1" evidence="3">
    <location>
        <begin position="366"/>
        <end position="422"/>
    </location>
</feature>
<dbReference type="PRINTS" id="PR00633">
    <property type="entry name" value="RCCNDNSATION"/>
</dbReference>
<dbReference type="PROSITE" id="PS50012">
    <property type="entry name" value="RCC1_3"/>
    <property type="match status" value="7"/>
</dbReference>
<accession>A0A0G2E4B4</accession>
<sequence length="553" mass="57968">MPPKKATAAATKSKTSSIASKPAAVKKSTSRKAEPITNGVAHTTTKKTTPTKTTKATKVAEKPHVNGVTTAAASKKRKASEEPPPASPTKKVKPTAHKTAAAKKPAESKRKVVINHAPTKKLDVYVFGQGENAELGLGQGSGVSEVKRPRLNPKLKADEVGVVELACGGMHTAALTYDNKIYTWGVNDQGALGRDTAWEGGLKDIDDNESDSSEDDPGNDLNPYEATPTAIPSSSFPEGTIFTHLAAGDSTTFALTDDGLVYGWGTFRGNEGIMGFTGESLVQKTPALISELKNIVKVVCGDNHVVALDTNGIVYAWGSGQQNQLGRRIVERTKSNGLVPRQFGLPKTVANIFAGNNHSFAITRSGLVFAWGLNSFGETGISINAGEDEAAILHPVTIAALRDKKITCMAGGSHHSVAVTEGGECYVWGRLDGFQCGLKLDSLPQDNVIVDSRGHPRILIRPTQIPGIDAAYAAAGSDHCIVVTKDGKAYSWGFSAGYQTGLGTTDDVEVATHIDNTAVRGKKLVWAGAGGQFSVLAGEAAIGPSTNGINGVH</sequence>
<feature type="compositionally biased region" description="Low complexity" evidence="4">
    <location>
        <begin position="1"/>
        <end position="23"/>
    </location>
</feature>
<dbReference type="GO" id="GO:0032888">
    <property type="term" value="P:regulation of mitotic spindle elongation"/>
    <property type="evidence" value="ECO:0007669"/>
    <property type="project" value="EnsemblFungi"/>
</dbReference>
<dbReference type="PROSITE" id="PS00626">
    <property type="entry name" value="RCC1_2"/>
    <property type="match status" value="2"/>
</dbReference>
<evidence type="ECO:0000313" key="7">
    <source>
        <dbReference type="Proteomes" id="UP000053317"/>
    </source>
</evidence>
<dbReference type="InterPro" id="IPR009091">
    <property type="entry name" value="RCC1/BLIP-II"/>
</dbReference>
<dbReference type="GO" id="GO:0031291">
    <property type="term" value="P:Ran protein signal transduction"/>
    <property type="evidence" value="ECO:0007669"/>
    <property type="project" value="EnsemblFungi"/>
</dbReference>
<keyword evidence="1" id="KW-0344">Guanine-nucleotide releasing factor</keyword>
<feature type="repeat" description="RCC1" evidence="3">
    <location>
        <begin position="312"/>
        <end position="365"/>
    </location>
</feature>
<dbReference type="SUPFAM" id="SSF50985">
    <property type="entry name" value="RCC1/BLIP-II"/>
    <property type="match status" value="1"/>
</dbReference>
<evidence type="ECO:0000259" key="5">
    <source>
        <dbReference type="Pfam" id="PF25390"/>
    </source>
</evidence>
<keyword evidence="7" id="KW-1185">Reference proteome</keyword>
<dbReference type="GO" id="GO:0046827">
    <property type="term" value="P:positive regulation of protein export from nucleus"/>
    <property type="evidence" value="ECO:0007669"/>
    <property type="project" value="EnsemblFungi"/>
</dbReference>
<dbReference type="InterPro" id="IPR000408">
    <property type="entry name" value="Reg_chr_condens"/>
</dbReference>
<dbReference type="GO" id="GO:1901673">
    <property type="term" value="P:regulation of mitotic spindle assembly"/>
    <property type="evidence" value="ECO:0007669"/>
    <property type="project" value="EnsemblFungi"/>
</dbReference>
<feature type="compositionally biased region" description="Low complexity" evidence="4">
    <location>
        <begin position="46"/>
        <end position="57"/>
    </location>
</feature>
<evidence type="ECO:0000313" key="6">
    <source>
        <dbReference type="EMBL" id="KKY17574.1"/>
    </source>
</evidence>
<feature type="region of interest" description="Disordered" evidence="4">
    <location>
        <begin position="1"/>
        <end position="110"/>
    </location>
</feature>